<protein>
    <recommendedName>
        <fullName evidence="4">Ndc10 domain-containing protein</fullName>
    </recommendedName>
</protein>
<name>A0A163KA91_ABSGL</name>
<evidence type="ECO:0000256" key="1">
    <source>
        <dbReference type="SAM" id="MobiDB-lite"/>
    </source>
</evidence>
<feature type="region of interest" description="Disordered" evidence="1">
    <location>
        <begin position="48"/>
        <end position="77"/>
    </location>
</feature>
<dbReference type="Proteomes" id="UP000078561">
    <property type="component" value="Unassembled WGS sequence"/>
</dbReference>
<dbReference type="AlphaFoldDB" id="A0A163KA91"/>
<reference evidence="2" key="1">
    <citation type="submission" date="2016-04" db="EMBL/GenBank/DDBJ databases">
        <authorList>
            <person name="Evans L.H."/>
            <person name="Alamgir A."/>
            <person name="Owens N."/>
            <person name="Weber N.D."/>
            <person name="Virtaneva K."/>
            <person name="Barbian K."/>
            <person name="Babar A."/>
            <person name="Rosenke K."/>
        </authorList>
    </citation>
    <scope>NUCLEOTIDE SEQUENCE [LARGE SCALE GENOMIC DNA]</scope>
    <source>
        <strain evidence="2">CBS 101.48</strain>
    </source>
</reference>
<evidence type="ECO:0008006" key="4">
    <source>
        <dbReference type="Google" id="ProtNLM"/>
    </source>
</evidence>
<feature type="compositionally biased region" description="Basic residues" evidence="1">
    <location>
        <begin position="48"/>
        <end position="64"/>
    </location>
</feature>
<evidence type="ECO:0000313" key="3">
    <source>
        <dbReference type="Proteomes" id="UP000078561"/>
    </source>
</evidence>
<dbReference type="OrthoDB" id="4916058at2759"/>
<organism evidence="2">
    <name type="scientific">Absidia glauca</name>
    <name type="common">Pin mould</name>
    <dbReference type="NCBI Taxonomy" id="4829"/>
    <lineage>
        <taxon>Eukaryota</taxon>
        <taxon>Fungi</taxon>
        <taxon>Fungi incertae sedis</taxon>
        <taxon>Mucoromycota</taxon>
        <taxon>Mucoromycotina</taxon>
        <taxon>Mucoromycetes</taxon>
        <taxon>Mucorales</taxon>
        <taxon>Cunninghamellaceae</taxon>
        <taxon>Absidia</taxon>
    </lineage>
</organism>
<evidence type="ECO:0000313" key="2">
    <source>
        <dbReference type="EMBL" id="SAM05603.1"/>
    </source>
</evidence>
<keyword evidence="3" id="KW-1185">Reference proteome</keyword>
<dbReference type="EMBL" id="LT554468">
    <property type="protein sequence ID" value="SAM05603.1"/>
    <property type="molecule type" value="Genomic_DNA"/>
</dbReference>
<proteinExistence type="predicted"/>
<sequence>MVSTRESIGKAVSFAGIRSSKKRHINCGLSTRMVNIMGVNEDQIRRQRRGINTKMKGISRRPSKRNNATNGRLPTND</sequence>
<feature type="compositionally biased region" description="Polar residues" evidence="1">
    <location>
        <begin position="65"/>
        <end position="77"/>
    </location>
</feature>
<gene>
    <name evidence="2" type="primary">ABSGL_11478.1 scaffold 12295</name>
</gene>
<dbReference type="InParanoid" id="A0A163KA91"/>
<accession>A0A163KA91</accession>